<evidence type="ECO:0000313" key="1">
    <source>
        <dbReference type="EMBL" id="KAF7925125.1"/>
    </source>
</evidence>
<accession>A0ABQ7IID8</accession>
<evidence type="ECO:0000313" key="2">
    <source>
        <dbReference type="Proteomes" id="UP000783213"/>
    </source>
</evidence>
<organism evidence="1 2">
    <name type="scientific">Botrytis deweyae</name>
    <dbReference type="NCBI Taxonomy" id="2478750"/>
    <lineage>
        <taxon>Eukaryota</taxon>
        <taxon>Fungi</taxon>
        <taxon>Dikarya</taxon>
        <taxon>Ascomycota</taxon>
        <taxon>Pezizomycotina</taxon>
        <taxon>Leotiomycetes</taxon>
        <taxon>Helotiales</taxon>
        <taxon>Sclerotiniaceae</taxon>
        <taxon>Botrytis</taxon>
    </lineage>
</organism>
<dbReference type="EMBL" id="RCSX01000016">
    <property type="protein sequence ID" value="KAF7925125.1"/>
    <property type="molecule type" value="Genomic_DNA"/>
</dbReference>
<name>A0ABQ7IID8_9HELO</name>
<keyword evidence="2" id="KW-1185">Reference proteome</keyword>
<dbReference type="GeneID" id="62233987"/>
<dbReference type="RefSeq" id="XP_038808978.1">
    <property type="nucleotide sequence ID" value="XM_038954836.1"/>
</dbReference>
<dbReference type="Proteomes" id="UP000783213">
    <property type="component" value="Unassembled WGS sequence"/>
</dbReference>
<reference evidence="1 2" key="1">
    <citation type="journal article" date="2020" name="Genome Biol. Evol.">
        <title>Comparative genomics of Sclerotiniaceae.</title>
        <authorList>
            <person name="Valero Jimenez C.A."/>
            <person name="Steentjes M."/>
            <person name="Scholten O.E."/>
            <person name="Van Kan J.A.L."/>
        </authorList>
    </citation>
    <scope>NUCLEOTIDE SEQUENCE [LARGE SCALE GENOMIC DNA]</scope>
    <source>
        <strain evidence="1 2">B1</strain>
    </source>
</reference>
<sequence length="389" mass="40727">MPSFSHPIITLKLLRSRSSTRGLDLLPHHAHDGRVAHLERWLDRQRLARRVPRGAVRARLGRVAAGPTEADGDAKDAQVAAGLGGLLVQRVDLGGRGTAEGDLVAEAGDHDELRDAGEGLDFLGGVATEAVGLGVEVPVSFWVDGNEPDVVIENLDRHVLGLDLGARVGRGLGVVGAGPEGEPGPAAYAHAAVARSLAELVVLDFLVLVDLEVVRLGRLPGGGGNLGLGRNDKLLVLVKTRVLGDIIDGRLWVIVTSLLEALHLGSGGKSACSSLHVEAGWPLVSSVYSEGDTVMAKGMGGVNISILGGGVVKNIGSRQEVVADVEDTQISVWLGDDGPGRRALLGLTGQEESRITAFRDLDTSLLLDELAIGEPDGFSGLVGRHFERF</sequence>
<proteinExistence type="predicted"/>
<gene>
    <name evidence="1" type="ORF">EAE98_007213</name>
</gene>
<protein>
    <submittedName>
        <fullName evidence="1">Uncharacterized protein</fullName>
    </submittedName>
</protein>
<comment type="caution">
    <text evidence="1">The sequence shown here is derived from an EMBL/GenBank/DDBJ whole genome shotgun (WGS) entry which is preliminary data.</text>
</comment>